<dbReference type="EMBL" id="CP031188">
    <property type="protein sequence ID" value="AXG73155.1"/>
    <property type="molecule type" value="Genomic_DNA"/>
</dbReference>
<dbReference type="Gene3D" id="3.40.50.2000">
    <property type="entry name" value="Glycogen Phosphorylase B"/>
    <property type="match status" value="2"/>
</dbReference>
<organism evidence="1 2">
    <name type="scientific">Flavobacterium arcticum</name>
    <dbReference type="NCBI Taxonomy" id="1784713"/>
    <lineage>
        <taxon>Bacteria</taxon>
        <taxon>Pseudomonadati</taxon>
        <taxon>Bacteroidota</taxon>
        <taxon>Flavobacteriia</taxon>
        <taxon>Flavobacteriales</taxon>
        <taxon>Flavobacteriaceae</taxon>
        <taxon>Flavobacterium</taxon>
    </lineage>
</organism>
<evidence type="ECO:0000313" key="1">
    <source>
        <dbReference type="EMBL" id="AXG73155.1"/>
    </source>
</evidence>
<dbReference type="RefSeq" id="WP_114676918.1">
    <property type="nucleotide sequence ID" value="NZ_CP031188.1"/>
</dbReference>
<dbReference type="OrthoDB" id="980849at2"/>
<name>A0A345H995_9FLAO</name>
<proteinExistence type="predicted"/>
<dbReference type="KEGG" id="fat:DVK85_02505"/>
<sequence length="386" mass="43776">MNILFLISNDGGNGAGGHYNSLNQVSREMAKQHNVKILTLGSSTSPVVASNPLFVKHIRINKGLKGLSGLNAEIKEIKKTFVPGVVHCFDTNSLNRALLLPSLKKYPIVLNKCGGKNPLKSNYQHADAIVVFSTENQDWFLNNTNYNNDDIFLIPNRVRKLELLDEKLRQETKDTNKITFVRISRLGGAYEHTLLSAFNLIEELMKNYPVELVVIGRIQNKERYTKLKKEAEDRKLPVKFITDERAIKGSDFLYLADFVVGTGRSFMEATSLGIPSLAPASNTDYPILINTDNFQDFFKNNFSERNVANDKSLNENFSNIERLIKDKHKYIKSQEETIALFNDYFGTEGILPKYDCAYSYAANKKINRTSLIINNLNYIVKYLLGK</sequence>
<reference evidence="1 2" key="1">
    <citation type="submission" date="2018-07" db="EMBL/GenBank/DDBJ databases">
        <title>Complete genome sequence of Flavobacterium arcticum type strain SM1502T.</title>
        <authorList>
            <person name="Li Y."/>
            <person name="Li D.-D."/>
        </authorList>
    </citation>
    <scope>NUCLEOTIDE SEQUENCE [LARGE SCALE GENOMIC DNA]</scope>
    <source>
        <strain evidence="1 2">SM1502</strain>
    </source>
</reference>
<dbReference type="Proteomes" id="UP000253951">
    <property type="component" value="Chromosome"/>
</dbReference>
<dbReference type="AlphaFoldDB" id="A0A345H995"/>
<accession>A0A345H995</accession>
<gene>
    <name evidence="1" type="ORF">DVK85_02505</name>
</gene>
<keyword evidence="2" id="KW-1185">Reference proteome</keyword>
<evidence type="ECO:0008006" key="3">
    <source>
        <dbReference type="Google" id="ProtNLM"/>
    </source>
</evidence>
<dbReference type="SUPFAM" id="SSF53756">
    <property type="entry name" value="UDP-Glycosyltransferase/glycogen phosphorylase"/>
    <property type="match status" value="1"/>
</dbReference>
<evidence type="ECO:0000313" key="2">
    <source>
        <dbReference type="Proteomes" id="UP000253951"/>
    </source>
</evidence>
<protein>
    <recommendedName>
        <fullName evidence="3">Glycosyltransferase</fullName>
    </recommendedName>
</protein>